<evidence type="ECO:0000313" key="4">
    <source>
        <dbReference type="EMBL" id="KJL38304.1"/>
    </source>
</evidence>
<organism evidence="4 5">
    <name type="scientific">Microbacterium ginsengisoli</name>
    <dbReference type="NCBI Taxonomy" id="400772"/>
    <lineage>
        <taxon>Bacteria</taxon>
        <taxon>Bacillati</taxon>
        <taxon>Actinomycetota</taxon>
        <taxon>Actinomycetes</taxon>
        <taxon>Micrococcales</taxon>
        <taxon>Microbacteriaceae</taxon>
        <taxon>Microbacterium</taxon>
    </lineage>
</organism>
<keyword evidence="4" id="KW-0436">Ligase</keyword>
<accession>A0A0F0M1W5</accession>
<feature type="domain" description="Hydantoinase A/oxoprolinase" evidence="1">
    <location>
        <begin position="202"/>
        <end position="496"/>
    </location>
</feature>
<evidence type="ECO:0000259" key="2">
    <source>
        <dbReference type="Pfam" id="PF05378"/>
    </source>
</evidence>
<gene>
    <name evidence="4" type="primary">apc3</name>
    <name evidence="4" type="ORF">RR49_00711</name>
</gene>
<dbReference type="InterPro" id="IPR049517">
    <property type="entry name" value="ACX-like_C"/>
</dbReference>
<dbReference type="GO" id="GO:0005829">
    <property type="term" value="C:cytosol"/>
    <property type="evidence" value="ECO:0007669"/>
    <property type="project" value="TreeGrafter"/>
</dbReference>
<feature type="domain" description="Acetophenone carboxylase-like C-terminal" evidence="3">
    <location>
        <begin position="512"/>
        <end position="677"/>
    </location>
</feature>
<dbReference type="EMBL" id="JYIY01000062">
    <property type="protein sequence ID" value="KJL38304.1"/>
    <property type="molecule type" value="Genomic_DNA"/>
</dbReference>
<dbReference type="AlphaFoldDB" id="A0A0F0M1W5"/>
<proteinExistence type="predicted"/>
<dbReference type="PANTHER" id="PTHR11365">
    <property type="entry name" value="5-OXOPROLINASE RELATED"/>
    <property type="match status" value="1"/>
</dbReference>
<dbReference type="SUPFAM" id="SSF53067">
    <property type="entry name" value="Actin-like ATPase domain"/>
    <property type="match status" value="1"/>
</dbReference>
<evidence type="ECO:0000259" key="1">
    <source>
        <dbReference type="Pfam" id="PF01968"/>
    </source>
</evidence>
<dbReference type="GO" id="GO:0017168">
    <property type="term" value="F:5-oxoprolinase (ATP-hydrolyzing) activity"/>
    <property type="evidence" value="ECO:0007669"/>
    <property type="project" value="TreeGrafter"/>
</dbReference>
<dbReference type="Pfam" id="PF01968">
    <property type="entry name" value="Hydantoinase_A"/>
    <property type="match status" value="1"/>
</dbReference>
<feature type="domain" description="Hydantoinase/oxoprolinase N-terminal" evidence="2">
    <location>
        <begin position="6"/>
        <end position="180"/>
    </location>
</feature>
<dbReference type="InterPro" id="IPR045079">
    <property type="entry name" value="Oxoprolinase-like"/>
</dbReference>
<reference evidence="4 5" key="1">
    <citation type="submission" date="2015-02" db="EMBL/GenBank/DDBJ databases">
        <title>Draft genome sequences of ten Microbacterium spp. with emphasis on heavy metal contaminated environments.</title>
        <authorList>
            <person name="Corretto E."/>
        </authorList>
    </citation>
    <scope>NUCLEOTIDE SEQUENCE [LARGE SCALE GENOMIC DNA]</scope>
    <source>
        <strain evidence="4 5">DSM 18659</strain>
    </source>
</reference>
<dbReference type="InterPro" id="IPR002821">
    <property type="entry name" value="Hydantoinase_A"/>
</dbReference>
<dbReference type="OrthoDB" id="9768323at2"/>
<evidence type="ECO:0000259" key="3">
    <source>
        <dbReference type="Pfam" id="PF19278"/>
    </source>
</evidence>
<dbReference type="GO" id="GO:0006749">
    <property type="term" value="P:glutathione metabolic process"/>
    <property type="evidence" value="ECO:0007669"/>
    <property type="project" value="TreeGrafter"/>
</dbReference>
<dbReference type="InterPro" id="IPR043129">
    <property type="entry name" value="ATPase_NBD"/>
</dbReference>
<comment type="caution">
    <text evidence="4">The sequence shown here is derived from an EMBL/GenBank/DDBJ whole genome shotgun (WGS) entry which is preliminary data.</text>
</comment>
<dbReference type="Proteomes" id="UP000033451">
    <property type="component" value="Unassembled WGS sequence"/>
</dbReference>
<name>A0A0F0M1W5_9MICO</name>
<evidence type="ECO:0000313" key="5">
    <source>
        <dbReference type="Proteomes" id="UP000033451"/>
    </source>
</evidence>
<protein>
    <submittedName>
        <fullName evidence="4">Acetophenone carboxylase gamma subunit</fullName>
        <ecNumber evidence="4">6.4.1.8</ecNumber>
    </submittedName>
</protein>
<dbReference type="PATRIC" id="fig|400772.4.peg.745"/>
<dbReference type="InterPro" id="IPR008040">
    <property type="entry name" value="Hydant_A_N"/>
</dbReference>
<dbReference type="PANTHER" id="PTHR11365:SF23">
    <property type="entry name" value="HYPOTHETICAL 5-OXOPROLINASE (EUROFUNG)-RELATED"/>
    <property type="match status" value="1"/>
</dbReference>
<dbReference type="RefSeq" id="WP_045246696.1">
    <property type="nucleotide sequence ID" value="NZ_JYIY01000062.1"/>
</dbReference>
<sequence length="697" mass="74386">MKASFDIGGTFTDIVLLDETTGRTWLGKALTTYDDFSRAIAAGISQVLADADHHTDAIDSAVVGATTLVTNALIERRGAKTALVTTRGFGDVLEIGREWRYDLYDPRLQLPDPLVAPTERFEVTERRGPRGEVLTPLDRADVERIADELAAAGVESIAVCLLHSYVDAAHEETIAEILAERLPDVPVTLSGHLVPVIREYERTVTTLANAYVRPIAGEHFEDIERALTTLGIDQSLMLMQSNGGVVTTATARAYPIRLLESGPAAGAIGAAYVGAQLGMDRLIAFDMGGTTAKVCIVEGGEPTVRNGFEVGRVHRLKQGSGLPVSMPVVDMIEIGAGGGSIAALDGLGLLKVGPHSAGSRPGPAGYGLGGEEPTVTDADIVLGYLDPDYFLGGRMTLDAAASRQAMVSRLGSAFGHDPVAAAAGIARVVDEHMALAVQVHATEHGHDPRTFPMVAFGGAAPVHAARIARILGVSHVVIPAAAGVLSATGLLVAPPMVEESRTRLLELRDWDAAAVEAIYADLVAQAQRELGTDVARIDRFVEMRFLGQGFEIEVAVGDGDDPAGYRDRFVREYEHIYGVTPDYERIEIVTWRVRVYGPFTVPTLTRTVSPDASEERTRTRTAWFAETGLVEVPVRRMLSLPPEERVTGPAILQLPESTAVVGPDDIAWLDQHGNLHVEIAVRRPETADAAALSGALS</sequence>
<dbReference type="GO" id="GO:0016874">
    <property type="term" value="F:ligase activity"/>
    <property type="evidence" value="ECO:0007669"/>
    <property type="project" value="UniProtKB-KW"/>
</dbReference>
<dbReference type="Pfam" id="PF19278">
    <property type="entry name" value="Hydant_A_C"/>
    <property type="match status" value="1"/>
</dbReference>
<dbReference type="Pfam" id="PF05378">
    <property type="entry name" value="Hydant_A_N"/>
    <property type="match status" value="1"/>
</dbReference>
<dbReference type="EC" id="6.4.1.8" evidence="4"/>
<keyword evidence="5" id="KW-1185">Reference proteome</keyword>
<dbReference type="STRING" id="400772.RR49_00711"/>